<dbReference type="Proteomes" id="UP000005090">
    <property type="component" value="Chromosome"/>
</dbReference>
<evidence type="ECO:0000256" key="7">
    <source>
        <dbReference type="ARBA" id="ARBA00023136"/>
    </source>
</evidence>
<dbReference type="Pfam" id="PF00474">
    <property type="entry name" value="SSF"/>
    <property type="match status" value="1"/>
</dbReference>
<feature type="transmembrane region" description="Helical" evidence="9">
    <location>
        <begin position="116"/>
        <end position="138"/>
    </location>
</feature>
<dbReference type="PANTHER" id="PTHR48086:SF7">
    <property type="entry name" value="SODIUM-SOLUTE SYMPORTER-RELATED"/>
    <property type="match status" value="1"/>
</dbReference>
<feature type="transmembrane region" description="Helical" evidence="9">
    <location>
        <begin position="150"/>
        <end position="172"/>
    </location>
</feature>
<feature type="transmembrane region" description="Helical" evidence="9">
    <location>
        <begin position="260"/>
        <end position="286"/>
    </location>
</feature>
<keyword evidence="4 9" id="KW-0812">Transmembrane</keyword>
<evidence type="ECO:0000256" key="5">
    <source>
        <dbReference type="ARBA" id="ARBA00022847"/>
    </source>
</evidence>
<feature type="transmembrane region" description="Helical" evidence="9">
    <location>
        <begin position="178"/>
        <end position="199"/>
    </location>
</feature>
<evidence type="ECO:0000256" key="2">
    <source>
        <dbReference type="ARBA" id="ARBA00006434"/>
    </source>
</evidence>
<evidence type="ECO:0000256" key="8">
    <source>
        <dbReference type="RuleBase" id="RU362091"/>
    </source>
</evidence>
<dbReference type="InterPro" id="IPR050277">
    <property type="entry name" value="Sodium:Solute_Symporter"/>
</dbReference>
<dbReference type="Gene3D" id="1.20.1730.10">
    <property type="entry name" value="Sodium/glucose cotransporter"/>
    <property type="match status" value="1"/>
</dbReference>
<dbReference type="InterPro" id="IPR001734">
    <property type="entry name" value="Na/solute_symporter"/>
</dbReference>
<name>H8GM92_METAL</name>
<accession>H8GM92</accession>
<evidence type="ECO:0000256" key="3">
    <source>
        <dbReference type="ARBA" id="ARBA00022448"/>
    </source>
</evidence>
<keyword evidence="3" id="KW-0813">Transport</keyword>
<protein>
    <submittedName>
        <fullName evidence="10">Na+/proline symporter</fullName>
    </submittedName>
</protein>
<gene>
    <name evidence="10" type="ORF">Metal_1682</name>
</gene>
<keyword evidence="7 9" id="KW-0472">Membrane</keyword>
<dbReference type="eggNOG" id="COG0591">
    <property type="taxonomic scope" value="Bacteria"/>
</dbReference>
<keyword evidence="6 9" id="KW-1133">Transmembrane helix</keyword>
<feature type="transmembrane region" description="Helical" evidence="9">
    <location>
        <begin position="306"/>
        <end position="335"/>
    </location>
</feature>
<dbReference type="HOGENOM" id="CLU_018808_15_3_6"/>
<dbReference type="PROSITE" id="PS50283">
    <property type="entry name" value="NA_SOLUT_SYMP_3"/>
    <property type="match status" value="1"/>
</dbReference>
<comment type="similarity">
    <text evidence="2 8">Belongs to the sodium:solute symporter (SSF) (TC 2.A.21) family.</text>
</comment>
<evidence type="ECO:0000256" key="9">
    <source>
        <dbReference type="SAM" id="Phobius"/>
    </source>
</evidence>
<feature type="transmembrane region" description="Helical" evidence="9">
    <location>
        <begin position="434"/>
        <end position="451"/>
    </location>
</feature>
<reference evidence="10 11" key="1">
    <citation type="journal article" date="2013" name="Genome Announc.">
        <title>Genome Sequence of the Obligate Gammaproteobacterial Methanotroph Methylomicrobium album Strain BG8.</title>
        <authorList>
            <person name="Kits K.D."/>
            <person name="Kalyuzhnaya M.G."/>
            <person name="Klotz M.G."/>
            <person name="Jetten M.S."/>
            <person name="Op den Camp H.J."/>
            <person name="Vuilleumier S."/>
            <person name="Bringel F."/>
            <person name="Dispirito A.A."/>
            <person name="Murrell J.C."/>
            <person name="Bruce D."/>
            <person name="Cheng J.F."/>
            <person name="Copeland A."/>
            <person name="Goodwin L."/>
            <person name="Hauser L."/>
            <person name="Lajus A."/>
            <person name="Land M.L."/>
            <person name="Lapidus A."/>
            <person name="Lucas S."/>
            <person name="Medigue C."/>
            <person name="Pitluck S."/>
            <person name="Woyke T."/>
            <person name="Zeytun A."/>
            <person name="Stein L.Y."/>
        </authorList>
    </citation>
    <scope>NUCLEOTIDE SEQUENCE [LARGE SCALE GENOMIC DNA]</scope>
    <source>
        <strain evidence="10 11">BG8</strain>
    </source>
</reference>
<dbReference type="EMBL" id="CM001475">
    <property type="protein sequence ID" value="EIC29453.1"/>
    <property type="molecule type" value="Genomic_DNA"/>
</dbReference>
<comment type="subcellular location">
    <subcellularLocation>
        <location evidence="1">Membrane</location>
        <topology evidence="1">Multi-pass membrane protein</topology>
    </subcellularLocation>
</comment>
<keyword evidence="11" id="KW-1185">Reference proteome</keyword>
<evidence type="ECO:0000313" key="10">
    <source>
        <dbReference type="EMBL" id="EIC29453.1"/>
    </source>
</evidence>
<evidence type="ECO:0000256" key="1">
    <source>
        <dbReference type="ARBA" id="ARBA00004141"/>
    </source>
</evidence>
<sequence>MNTVLVGIVVYILLQLLVGVYCSRKITSESDYLLAGRSLGVGMGSLSVFATWFGAETCIGAAGSVYENGLSGATVDPFGYTLCLVLMGLVFAAHLWRRNLTTLADLFVQRYSAGIQSFAVLLIAPTSIMWAAAQVRAFGQVLSSASGLEVDIAIAVAAAVVIVYTMYGGLLADVVTDAVQGIALIIGLLLLLVIVLEAGGGLDVSIARLDAERLGFFGTSEKSGLETLEQWAIPICGSVLSQELVARVLASRSPEVARRACVYGGLLYLAVGLIPVTIGLLGMQLLPGLNEPEQILPTLAQKYLHSFFYVVFAGALISAILSTVDSALLAASALLSHNLVVPLVKVRDDAAKVKIARMIVLASGIVAFALALNAGRVYTLVEEASAFGSAGIFTVVIFGLFTSFGGAFSAGVTLAVGMLTWIVGHHVLDLATPYLVSLSAALASYVLVATWESMRRKDVKLGLIAAWLREEH</sequence>
<dbReference type="AlphaFoldDB" id="H8GM92"/>
<evidence type="ECO:0000256" key="6">
    <source>
        <dbReference type="ARBA" id="ARBA00022989"/>
    </source>
</evidence>
<dbReference type="CDD" id="cd11474">
    <property type="entry name" value="SLC5sbd_CHT"/>
    <property type="match status" value="1"/>
</dbReference>
<evidence type="ECO:0000256" key="4">
    <source>
        <dbReference type="ARBA" id="ARBA00022692"/>
    </source>
</evidence>
<dbReference type="PANTHER" id="PTHR48086">
    <property type="entry name" value="SODIUM/PROLINE SYMPORTER-RELATED"/>
    <property type="match status" value="1"/>
</dbReference>
<proteinExistence type="inferred from homology"/>
<feature type="transmembrane region" description="Helical" evidence="9">
    <location>
        <begin position="355"/>
        <end position="372"/>
    </location>
</feature>
<feature type="transmembrane region" description="Helical" evidence="9">
    <location>
        <begin position="384"/>
        <end position="401"/>
    </location>
</feature>
<dbReference type="STRING" id="686340.Metal_1682"/>
<evidence type="ECO:0000313" key="11">
    <source>
        <dbReference type="Proteomes" id="UP000005090"/>
    </source>
</evidence>
<dbReference type="GO" id="GO:0005886">
    <property type="term" value="C:plasma membrane"/>
    <property type="evidence" value="ECO:0007669"/>
    <property type="project" value="TreeGrafter"/>
</dbReference>
<dbReference type="RefSeq" id="WP_005371309.1">
    <property type="nucleotide sequence ID" value="NZ_CM001475.1"/>
</dbReference>
<keyword evidence="5" id="KW-0769">Symport</keyword>
<feature type="transmembrane region" description="Helical" evidence="9">
    <location>
        <begin position="78"/>
        <end position="96"/>
    </location>
</feature>
<dbReference type="GO" id="GO:0015293">
    <property type="term" value="F:symporter activity"/>
    <property type="evidence" value="ECO:0007669"/>
    <property type="project" value="UniProtKB-KW"/>
</dbReference>
<organism evidence="10 11">
    <name type="scientific">Methylomicrobium album BG8</name>
    <dbReference type="NCBI Taxonomy" id="686340"/>
    <lineage>
        <taxon>Bacteria</taxon>
        <taxon>Pseudomonadati</taxon>
        <taxon>Pseudomonadota</taxon>
        <taxon>Gammaproteobacteria</taxon>
        <taxon>Methylococcales</taxon>
        <taxon>Methylococcaceae</taxon>
        <taxon>Methylomicrobium</taxon>
    </lineage>
</organism>
<dbReference type="InterPro" id="IPR038377">
    <property type="entry name" value="Na/Glc_symporter_sf"/>
</dbReference>